<dbReference type="EMBL" id="CAKMMG010000003">
    <property type="protein sequence ID" value="CAH1208686.1"/>
    <property type="molecule type" value="Genomic_DNA"/>
</dbReference>
<evidence type="ECO:0000256" key="1">
    <source>
        <dbReference type="SAM" id="MobiDB-lite"/>
    </source>
</evidence>
<organism evidence="3 4">
    <name type="scientific">Paenibacillus auburnensis</name>
    <dbReference type="NCBI Taxonomy" id="2905649"/>
    <lineage>
        <taxon>Bacteria</taxon>
        <taxon>Bacillati</taxon>
        <taxon>Bacillota</taxon>
        <taxon>Bacilli</taxon>
        <taxon>Bacillales</taxon>
        <taxon>Paenibacillaceae</taxon>
        <taxon>Paenibacillus</taxon>
    </lineage>
</organism>
<dbReference type="InterPro" id="IPR026870">
    <property type="entry name" value="Zinc_ribbon_dom"/>
</dbReference>
<dbReference type="RefSeq" id="WP_236334694.1">
    <property type="nucleotide sequence ID" value="NZ_CAKMMG010000003.1"/>
</dbReference>
<feature type="region of interest" description="Disordered" evidence="1">
    <location>
        <begin position="119"/>
        <end position="159"/>
    </location>
</feature>
<dbReference type="Proteomes" id="UP000838324">
    <property type="component" value="Unassembled WGS sequence"/>
</dbReference>
<feature type="domain" description="Zinc-ribbon" evidence="2">
    <location>
        <begin position="93"/>
        <end position="113"/>
    </location>
</feature>
<accession>A0ABM9CDE7</accession>
<keyword evidence="4" id="KW-1185">Reference proteome</keyword>
<evidence type="ECO:0000259" key="2">
    <source>
        <dbReference type="Pfam" id="PF13240"/>
    </source>
</evidence>
<gene>
    <name evidence="3" type="ORF">PAECIP111892_03159</name>
</gene>
<reference evidence="3" key="1">
    <citation type="submission" date="2022-01" db="EMBL/GenBank/DDBJ databases">
        <authorList>
            <person name="Criscuolo A."/>
        </authorList>
    </citation>
    <scope>NUCLEOTIDE SEQUENCE</scope>
    <source>
        <strain evidence="3">CIP111892</strain>
    </source>
</reference>
<dbReference type="Pfam" id="PF13240">
    <property type="entry name" value="Zn_Ribbon_1"/>
    <property type="match status" value="1"/>
</dbReference>
<name>A0ABM9CDE7_9BACL</name>
<protein>
    <recommendedName>
        <fullName evidence="2">Zinc-ribbon domain-containing protein</fullName>
    </recommendedName>
</protein>
<evidence type="ECO:0000313" key="3">
    <source>
        <dbReference type="EMBL" id="CAH1208686.1"/>
    </source>
</evidence>
<proteinExistence type="predicted"/>
<comment type="caution">
    <text evidence="3">The sequence shown here is derived from an EMBL/GenBank/DDBJ whole genome shotgun (WGS) entry which is preliminary data.</text>
</comment>
<feature type="compositionally biased region" description="Polar residues" evidence="1">
    <location>
        <begin position="123"/>
        <end position="138"/>
    </location>
</feature>
<sequence>MSFFDKFKAGMTEAGNKAMNVVEVNRLKLQNSSKQNEIDRQYQVMGKMLFEATLNELTLPKEAFAVNMNRVLVLKSEIEANLEQIEALGDGKHCKNCGSSVPAEARFCPNCGHIFEAPREPQVPQTPQEPKITQTLQAPQAPEAKVNPLSLDKKDTGGN</sequence>
<evidence type="ECO:0000313" key="4">
    <source>
        <dbReference type="Proteomes" id="UP000838324"/>
    </source>
</evidence>